<reference evidence="1" key="1">
    <citation type="submission" date="2015-10" db="EMBL/GenBank/DDBJ databases">
        <authorList>
            <person name="Regsiter A."/>
            <person name="william w."/>
        </authorList>
    </citation>
    <scope>NUCLEOTIDE SEQUENCE</scope>
    <source>
        <strain evidence="1">Montdore</strain>
    </source>
</reference>
<dbReference type="Proteomes" id="UP001412239">
    <property type="component" value="Unassembled WGS sequence"/>
</dbReference>
<keyword evidence="2" id="KW-1185">Reference proteome</keyword>
<accession>A0A292PLT3</accession>
<name>A0A292PLT3_9PEZI</name>
<proteinExistence type="predicted"/>
<organism evidence="1 2">
    <name type="scientific">Tuber aestivum</name>
    <name type="common">summer truffle</name>
    <dbReference type="NCBI Taxonomy" id="59557"/>
    <lineage>
        <taxon>Eukaryota</taxon>
        <taxon>Fungi</taxon>
        <taxon>Dikarya</taxon>
        <taxon>Ascomycota</taxon>
        <taxon>Pezizomycotina</taxon>
        <taxon>Pezizomycetes</taxon>
        <taxon>Pezizales</taxon>
        <taxon>Tuberaceae</taxon>
        <taxon>Tuber</taxon>
    </lineage>
</organism>
<dbReference type="AlphaFoldDB" id="A0A292PLT3"/>
<gene>
    <name evidence="1" type="ORF">GSTUAT00008377001</name>
</gene>
<sequence>MDSSTGFFKFIFSDRSWDFSKTPKSFQAAYESLNPKPYQIFDLLLKEERFTNFFSRIEVYGNNLANLLSQFHSFEKDNYRSSLLREIIGSFTVSLLAERFDDMKSRSVAARIVVSVVKLSDPSTLGKFGVRLGALPGILRVLVEEGHIKELSLTHPQCFEGLISGVQAREQWVEFIMGFCKECEVHGSRPKRTSDVDLAKFIRTVPCQLCSNIPTGRGPSKDPEGKLTRARDHLFRSNLELNVFESLLGEPLGPWKVILSQQAMEELGTENARGILGDVRCKFSELASGDWGGRKLFNMAEWGDTLSFRIPLFRTFYKPGSFILCMDYWKPQRCRQDSCAYSSGTTSLYESSSGSLHHRQYGWVTRGHVSNEGVLGRRGEWFHGG</sequence>
<evidence type="ECO:0000313" key="1">
    <source>
        <dbReference type="EMBL" id="CUS07548.1"/>
    </source>
</evidence>
<evidence type="ECO:0000313" key="2">
    <source>
        <dbReference type="Proteomes" id="UP001412239"/>
    </source>
</evidence>
<protein>
    <submittedName>
        <fullName evidence="1">Uncharacterized protein</fullName>
    </submittedName>
</protein>
<dbReference type="EMBL" id="LN891198">
    <property type="protein sequence ID" value="CUS07548.1"/>
    <property type="molecule type" value="Genomic_DNA"/>
</dbReference>